<evidence type="ECO:0000259" key="1">
    <source>
        <dbReference type="Pfam" id="PF24801"/>
    </source>
</evidence>
<comment type="caution">
    <text evidence="2">The sequence shown here is derived from an EMBL/GenBank/DDBJ whole genome shotgun (WGS) entry which is preliminary data.</text>
</comment>
<proteinExistence type="predicted"/>
<feature type="domain" description="Tip attachment protein J HDII-ins2" evidence="1">
    <location>
        <begin position="438"/>
        <end position="535"/>
    </location>
</feature>
<dbReference type="InterPro" id="IPR055385">
    <property type="entry name" value="GpJ_HDII-ins2"/>
</dbReference>
<dbReference type="EMBL" id="RZHD01000003">
    <property type="protein sequence ID" value="RUR48782.1"/>
    <property type="molecule type" value="Genomic_DNA"/>
</dbReference>
<evidence type="ECO:0000313" key="2">
    <source>
        <dbReference type="EMBL" id="RUR48782.1"/>
    </source>
</evidence>
<organism evidence="2 3">
    <name type="scientific">Vreelandella populi</name>
    <dbReference type="NCBI Taxonomy" id="2498858"/>
    <lineage>
        <taxon>Bacteria</taxon>
        <taxon>Pseudomonadati</taxon>
        <taxon>Pseudomonadota</taxon>
        <taxon>Gammaproteobacteria</taxon>
        <taxon>Oceanospirillales</taxon>
        <taxon>Halomonadaceae</taxon>
        <taxon>Vreelandella</taxon>
    </lineage>
</organism>
<dbReference type="OrthoDB" id="6243207at2"/>
<dbReference type="Proteomes" id="UP000286912">
    <property type="component" value="Unassembled WGS sequence"/>
</dbReference>
<protein>
    <recommendedName>
        <fullName evidence="1">Tip attachment protein J HDII-ins2 domain-containing protein</fullName>
    </recommendedName>
</protein>
<sequence>MSEIHIYPSLLRTFEGAATQPIECHRVSTGTLREWLLDNVPSYADNPEHNPWEAELDSNRGKVVSPADYEHVQLSECGAIHLYIAPQKGAVNSVFNAVVDVFSSVFSWLMPSMPSDPGSSQVHQGEQLNDPSVTVNRPKLNGVINQIAGQTRVAPYYLAPPHAYFIDRRTKALDVLLCVGWGSYLLPASQMRIAQTPFQALGEAVQWQAFQPGEIIAGHSAHALWYTAPEVGASSSGHAGLELKSVLPVTPQIYASSIRAYGAQLSVSADAAIPLDWEVGMLINVRLPRQVTAYPPPTTEDPEEQTVRAVFSADNSDLGLVVGDAIEITGDVLSGNFVVHSIDGNDMTLSYPDLSPVTSPTAGVYQLSIDREGARYRIVASATQALTVEKLLADGNADTTWLGWPDRTYYGSWSVRIDSSYSESQWVGPFNAQKPGTLATRVEAIVMLPRGLGKSRDDGSMEELTRSVELQWREIGQEFWQWETLEMRDATRDQLGFVVGVDLPRPMAVECRFRRLDAESQDIKIIDEMQWTGLSSRLVNPPTRYDDITVLAVTIIGTDAIAAQSENRITCVPTSIMETMEGTVQPTRAIADWFRNACNQIGIADDDIDMDELQRLHDTWTARGDTFDYNHDGDDTVKAVLERTLQAGFAQLSWEDVLVPVRDEPRTQLGQMYSPQNMRADALLAKSIRSIRPDDYDGVDVEYRSAATDNIETIECRLSPGPAQRVEKIRIDGVTDGTRAWRHGMRRLMWHRYIRKGYSWGTPTDALNSNLGSYCPVVGPIPSKAQSALIEQAVVNADGVHLLSSEPLKWSEIEEHVIYWRKPDGETAGPYPARRGENDYHVIAAMGSDPVPVVAPQKEPPHLLFGQVERVLVKSILPSGMSNVSVEAEGYDERLYQHDDAFPSN</sequence>
<dbReference type="AlphaFoldDB" id="A0A3S0ZG94"/>
<gene>
    <name evidence="2" type="ORF">ELY37_02730</name>
</gene>
<dbReference type="NCBIfam" id="NF040662">
    <property type="entry name" value="attach_TipJ_rel"/>
    <property type="match status" value="1"/>
</dbReference>
<reference evidence="2 3" key="1">
    <citation type="submission" date="2018-12" db="EMBL/GenBank/DDBJ databases">
        <title>three novel Halomonas strain isolated from plants.</title>
        <authorList>
            <person name="Sun C."/>
        </authorList>
    </citation>
    <scope>NUCLEOTIDE SEQUENCE [LARGE SCALE GENOMIC DNA]</scope>
    <source>
        <strain evidence="2 3">RC</strain>
    </source>
</reference>
<dbReference type="RefSeq" id="WP_126981446.1">
    <property type="nucleotide sequence ID" value="NZ_RZHD01000003.1"/>
</dbReference>
<dbReference type="Pfam" id="PF24801">
    <property type="entry name" value="FNIII-A_GpJ"/>
    <property type="match status" value="1"/>
</dbReference>
<evidence type="ECO:0000313" key="3">
    <source>
        <dbReference type="Proteomes" id="UP000286912"/>
    </source>
</evidence>
<accession>A0A3S0ZG94</accession>
<keyword evidence="3" id="KW-1185">Reference proteome</keyword>
<name>A0A3S0ZG94_9GAMM</name>